<evidence type="ECO:0000313" key="4">
    <source>
        <dbReference type="Proteomes" id="UP001163947"/>
    </source>
</evidence>
<organism evidence="2 4">
    <name type="scientific">Rhodococcus aetherivorans</name>
    <dbReference type="NCBI Taxonomy" id="191292"/>
    <lineage>
        <taxon>Bacteria</taxon>
        <taxon>Bacillati</taxon>
        <taxon>Actinomycetota</taxon>
        <taxon>Actinomycetes</taxon>
        <taxon>Mycobacteriales</taxon>
        <taxon>Nocardiaceae</taxon>
        <taxon>Rhodococcus</taxon>
    </lineage>
</organism>
<dbReference type="EMBL" id="CP106982">
    <property type="protein sequence ID" value="UYF96618.1"/>
    <property type="molecule type" value="Genomic_DNA"/>
</dbReference>
<sequence length="75" mass="7725">MGAAPEFVEPHDRAIHLSRKTTVPQALKKLSPPADGGLPPTALIITHSGKPHESPLSLVVADDLPVLVAAMSAGT</sequence>
<reference evidence="1 3" key="1">
    <citation type="journal article" date="2018" name="Biodegradation">
        <title>1,4-Dioxane degradation characteristics of Rhodococcus aetherivorans JCM 14343.</title>
        <authorList>
            <person name="Inoue D."/>
            <person name="Tsunoda T."/>
            <person name="Yamamoto N."/>
            <person name="Ike M."/>
            <person name="Sei K."/>
        </authorList>
    </citation>
    <scope>NUCLEOTIDE SEQUENCE [LARGE SCALE GENOMIC DNA]</scope>
    <source>
        <strain evidence="1 3">JCM 14343</strain>
    </source>
</reference>
<accession>A0A059MPS3</accession>
<evidence type="ECO:0000313" key="2">
    <source>
        <dbReference type="EMBL" id="UYF96618.1"/>
    </source>
</evidence>
<dbReference type="AlphaFoldDB" id="A0A059MPS3"/>
<protein>
    <submittedName>
        <fullName evidence="2">Uncharacterized protein</fullName>
    </submittedName>
</protein>
<keyword evidence="3" id="KW-1185">Reference proteome</keyword>
<dbReference type="Proteomes" id="UP000325466">
    <property type="component" value="Unassembled WGS sequence"/>
</dbReference>
<dbReference type="EMBL" id="BLAH01000089">
    <property type="protein sequence ID" value="GES37954.1"/>
    <property type="molecule type" value="Genomic_DNA"/>
</dbReference>
<dbReference type="Proteomes" id="UP001163947">
    <property type="component" value="Chromosome"/>
</dbReference>
<reference evidence="2" key="3">
    <citation type="submission" date="2022-09" db="EMBL/GenBank/DDBJ databases">
        <title>The genome sequence of Rhodococcus aetherivorans N1.</title>
        <authorList>
            <person name="Jiang W."/>
        </authorList>
    </citation>
    <scope>NUCLEOTIDE SEQUENCE</scope>
    <source>
        <strain evidence="2">N1</strain>
    </source>
</reference>
<gene>
    <name evidence="2" type="ORF">OCS65_13105</name>
    <name evidence="1" type="ORF">RAJCM14343_3214</name>
</gene>
<evidence type="ECO:0000313" key="1">
    <source>
        <dbReference type="EMBL" id="GES37954.1"/>
    </source>
</evidence>
<proteinExistence type="predicted"/>
<name>A0A059MPS3_9NOCA</name>
<reference evidence="1" key="2">
    <citation type="submission" date="2019-10" db="EMBL/GenBank/DDBJ databases">
        <title>Draft genome sequence of Rhodococcus aetherivorans JCM 14343.</title>
        <authorList>
            <person name="Inoue D."/>
            <person name="Nakazawa M."/>
            <person name="Yamamoto N."/>
            <person name="Sei K."/>
            <person name="Ike M."/>
        </authorList>
    </citation>
    <scope>NUCLEOTIDE SEQUENCE</scope>
    <source>
        <strain evidence="1">JCM 14343</strain>
    </source>
</reference>
<evidence type="ECO:0000313" key="3">
    <source>
        <dbReference type="Proteomes" id="UP000325466"/>
    </source>
</evidence>